<sequence>MTNSQINGKYLHEINELLEQSSHGKVRVGNILYFSTRAIDANMEIRDKSPKYYRRWVSVIFILFR</sequence>
<comment type="caution">
    <text evidence="1">The sequence shown here is derived from an EMBL/GenBank/DDBJ whole genome shotgun (WGS) entry which is preliminary data.</text>
</comment>
<keyword evidence="2" id="KW-1185">Reference proteome</keyword>
<dbReference type="Proteomes" id="UP000239663">
    <property type="component" value="Unassembled WGS sequence"/>
</dbReference>
<gene>
    <name evidence="1" type="ORF">CYL18_18780</name>
</gene>
<organism evidence="1 2">
    <name type="scientific">Pradoshia eiseniae</name>
    <dbReference type="NCBI Taxonomy" id="2064768"/>
    <lineage>
        <taxon>Bacteria</taxon>
        <taxon>Bacillati</taxon>
        <taxon>Bacillota</taxon>
        <taxon>Bacilli</taxon>
        <taxon>Bacillales</taxon>
        <taxon>Bacillaceae</taxon>
        <taxon>Pradoshia</taxon>
    </lineage>
</organism>
<dbReference type="AlphaFoldDB" id="A0A2S7MV42"/>
<evidence type="ECO:0000313" key="1">
    <source>
        <dbReference type="EMBL" id="PQD93652.1"/>
    </source>
</evidence>
<accession>A0A2S7MV42</accession>
<name>A0A2S7MV42_9BACI</name>
<proteinExistence type="predicted"/>
<evidence type="ECO:0000313" key="2">
    <source>
        <dbReference type="Proteomes" id="UP000239663"/>
    </source>
</evidence>
<protein>
    <submittedName>
        <fullName evidence="1">Uncharacterized protein</fullName>
    </submittedName>
</protein>
<reference evidence="1 2" key="1">
    <citation type="submission" date="2017-12" db="EMBL/GenBank/DDBJ databases">
        <title>Taxonomic description and draft genome of Pradoshia cofamensis Gen. nov., sp. nov., a thermotolerant bacillale isolated from anterior gut of earthworm Eisenia fetida.</title>
        <authorList>
            <person name="Saha T."/>
            <person name="Chakraborty R."/>
        </authorList>
    </citation>
    <scope>NUCLEOTIDE SEQUENCE [LARGE SCALE GENOMIC DNA]</scope>
    <source>
        <strain evidence="1 2">EAG3</strain>
    </source>
</reference>
<dbReference type="EMBL" id="PKOZ01000031">
    <property type="protein sequence ID" value="PQD93652.1"/>
    <property type="molecule type" value="Genomic_DNA"/>
</dbReference>